<dbReference type="AlphaFoldDB" id="C7CEK1"/>
<dbReference type="Proteomes" id="UP000008070">
    <property type="component" value="Chromosome"/>
</dbReference>
<proteinExistence type="predicted"/>
<organism evidence="1 2">
    <name type="scientific">Methylorubrum extorquens (strain DSM 6343 / CIP 106787 / DM4)</name>
    <name type="common">Methylobacterium extorquens</name>
    <dbReference type="NCBI Taxonomy" id="661410"/>
    <lineage>
        <taxon>Bacteria</taxon>
        <taxon>Pseudomonadati</taxon>
        <taxon>Pseudomonadota</taxon>
        <taxon>Alphaproteobacteria</taxon>
        <taxon>Hyphomicrobiales</taxon>
        <taxon>Methylobacteriaceae</taxon>
        <taxon>Methylorubrum</taxon>
    </lineage>
</organism>
<gene>
    <name evidence="1" type="ORF">METD_I4322</name>
</gene>
<dbReference type="KEGG" id="mdi:METDI4322"/>
<dbReference type="HOGENOM" id="CLU_143449_1_0_5"/>
<reference evidence="2" key="1">
    <citation type="journal article" date="2009" name="PLoS ONE">
        <title>Methylobacterium genome sequences: a reference blueprint to investigate microbial metabolism of C1 compounds from natural and industrial sources.</title>
        <authorList>
            <person name="Vuilleumier S."/>
            <person name="Chistoserdova L."/>
            <person name="Lee M.-C."/>
            <person name="Bringel F."/>
            <person name="Lajus A."/>
            <person name="Zhou Y."/>
            <person name="Gourion B."/>
            <person name="Barbe V."/>
            <person name="Chang J."/>
            <person name="Cruveiller S."/>
            <person name="Dossat C."/>
            <person name="Gillett W."/>
            <person name="Gruffaz C."/>
            <person name="Haugen E."/>
            <person name="Hourcade E."/>
            <person name="Levy R."/>
            <person name="Mangenot S."/>
            <person name="Muller E."/>
            <person name="Nadalig T."/>
            <person name="Pagni M."/>
            <person name="Penny C."/>
            <person name="Peyraud R."/>
            <person name="Robinson D.G."/>
            <person name="Roche D."/>
            <person name="Rouy Z."/>
            <person name="Saenampechek C."/>
            <person name="Salvignol G."/>
            <person name="Vallenet D."/>
            <person name="Wu Z."/>
            <person name="Marx C.J."/>
            <person name="Vorholt J.A."/>
            <person name="Olson M.V."/>
            <person name="Kaul R."/>
            <person name="Weissenbach J."/>
            <person name="Medigue C."/>
            <person name="Lidstrom M.E."/>
        </authorList>
    </citation>
    <scope>NUCLEOTIDE SEQUENCE [LARGE SCALE GENOMIC DNA]</scope>
    <source>
        <strain evidence="2">DSM 6343 / CIP 106787 / DM4</strain>
    </source>
</reference>
<protein>
    <submittedName>
        <fullName evidence="1">Uncharacterized protein</fullName>
    </submittedName>
</protein>
<accession>C7CEK1</accession>
<evidence type="ECO:0000313" key="2">
    <source>
        <dbReference type="Proteomes" id="UP000008070"/>
    </source>
</evidence>
<dbReference type="EMBL" id="FP103042">
    <property type="protein sequence ID" value="CAX25953.1"/>
    <property type="molecule type" value="Genomic_DNA"/>
</dbReference>
<name>C7CEK1_METED</name>
<sequence length="115" mass="12255">MALVDPVSLAKRWLRSRGPGCFTIPCGMADPNPTVGELFKANVVTHDDLNALIDAVLAGRMNVREELAEGYMLDVASAVKANTFATAVLRDKTSTTGARRTAARTAILLARAQKA</sequence>
<evidence type="ECO:0000313" key="1">
    <source>
        <dbReference type="EMBL" id="CAX25953.1"/>
    </source>
</evidence>